<accession>A0A6J4L921</accession>
<organism evidence="2">
    <name type="scientific">uncultured Gemmatimonadaceae bacterium</name>
    <dbReference type="NCBI Taxonomy" id="246130"/>
    <lineage>
        <taxon>Bacteria</taxon>
        <taxon>Pseudomonadati</taxon>
        <taxon>Gemmatimonadota</taxon>
        <taxon>Gemmatimonadia</taxon>
        <taxon>Gemmatimonadales</taxon>
        <taxon>Gemmatimonadaceae</taxon>
        <taxon>environmental samples</taxon>
    </lineage>
</organism>
<name>A0A6J4L921_9BACT</name>
<reference evidence="2" key="1">
    <citation type="submission" date="2020-02" db="EMBL/GenBank/DDBJ databases">
        <authorList>
            <person name="Meier V. D."/>
        </authorList>
    </citation>
    <scope>NUCLEOTIDE SEQUENCE</scope>
    <source>
        <strain evidence="2">AVDCRST_MAG40</strain>
    </source>
</reference>
<gene>
    <name evidence="2" type="ORF">AVDCRST_MAG40-1528</name>
</gene>
<feature type="region of interest" description="Disordered" evidence="1">
    <location>
        <begin position="1"/>
        <end position="23"/>
    </location>
</feature>
<feature type="compositionally biased region" description="Low complexity" evidence="1">
    <location>
        <begin position="10"/>
        <end position="23"/>
    </location>
</feature>
<evidence type="ECO:0000313" key="2">
    <source>
        <dbReference type="EMBL" id="CAA9322495.1"/>
    </source>
</evidence>
<dbReference type="AlphaFoldDB" id="A0A6J4L921"/>
<feature type="non-terminal residue" evidence="2">
    <location>
        <position position="23"/>
    </location>
</feature>
<feature type="non-terminal residue" evidence="2">
    <location>
        <position position="1"/>
    </location>
</feature>
<evidence type="ECO:0000256" key="1">
    <source>
        <dbReference type="SAM" id="MobiDB-lite"/>
    </source>
</evidence>
<dbReference type="EMBL" id="CADCTX010000481">
    <property type="protein sequence ID" value="CAA9322495.1"/>
    <property type="molecule type" value="Genomic_DNA"/>
</dbReference>
<proteinExistence type="predicted"/>
<sequence>CIRSPAFSGSARSAISPRPAAAA</sequence>
<protein>
    <submittedName>
        <fullName evidence="2">Uncharacterized protein</fullName>
    </submittedName>
</protein>